<organism evidence="4 5">
    <name type="scientific">Aeromonas molluscorum 848</name>
    <dbReference type="NCBI Taxonomy" id="1268236"/>
    <lineage>
        <taxon>Bacteria</taxon>
        <taxon>Pseudomonadati</taxon>
        <taxon>Pseudomonadota</taxon>
        <taxon>Gammaproteobacteria</taxon>
        <taxon>Aeromonadales</taxon>
        <taxon>Aeromonadaceae</taxon>
        <taxon>Aeromonas</taxon>
    </lineage>
</organism>
<keyword evidence="5" id="KW-1185">Reference proteome</keyword>
<dbReference type="PATRIC" id="fig|1268236.3.peg.3559"/>
<dbReference type="EC" id="4.2.1.17" evidence="4"/>
<sequence>MTRIRLEYHGHVAYITLDNPPANTWTLASLRAFVQMMAELDGKPEIVALVVRGAGDRFFCAGADLKMFADGDSQHAEQVAAAFGEAFEALARFHGVSIAAITGFAMGGGLEVALACDIRIAEQQAIMGLPEASVGLLPCAGGTQRLTELVGPGWAKRLILCAEKVDATLAYEIGLVEEVVKAGCAWEAARQMASHAERQSPAALRACKRLINEGRRRPRDQALPMERTLFLDLFQDPNQQEGVAAFLEKRAPRWHYGVRDDIGGNGQHEPSKQTE</sequence>
<evidence type="ECO:0000256" key="2">
    <source>
        <dbReference type="ARBA" id="ARBA00023239"/>
    </source>
</evidence>
<dbReference type="FunFam" id="1.10.12.10:FF:000001">
    <property type="entry name" value="Probable enoyl-CoA hydratase, mitochondrial"/>
    <property type="match status" value="1"/>
</dbReference>
<dbReference type="GO" id="GO:0004300">
    <property type="term" value="F:enoyl-CoA hydratase activity"/>
    <property type="evidence" value="ECO:0007669"/>
    <property type="project" value="UniProtKB-EC"/>
</dbReference>
<dbReference type="InterPro" id="IPR018376">
    <property type="entry name" value="Enoyl-CoA_hyd/isom_CS"/>
</dbReference>
<keyword evidence="2 4" id="KW-0456">Lyase</keyword>
<comment type="caution">
    <text evidence="4">The sequence shown here is derived from an EMBL/GenBank/DDBJ whole genome shotgun (WGS) entry which is preliminary data.</text>
</comment>
<dbReference type="Proteomes" id="UP000013526">
    <property type="component" value="Unassembled WGS sequence"/>
</dbReference>
<accession>R1GPP0</accession>
<reference evidence="4 5" key="1">
    <citation type="journal article" date="2013" name="Genome Announc.">
        <title>Draft Genome Sequence of Aeromonas molluscorum Strain 848TT, Isolated from Bivalve Molluscs.</title>
        <authorList>
            <person name="Spataro N."/>
            <person name="Farfan M."/>
            <person name="Albarral V."/>
            <person name="Sanglas A."/>
            <person name="Loren J.G."/>
            <person name="Fuste M.C."/>
            <person name="Bosch E."/>
        </authorList>
    </citation>
    <scope>NUCLEOTIDE SEQUENCE [LARGE SCALE GENOMIC DNA]</scope>
    <source>
        <strain evidence="4 5">848</strain>
    </source>
</reference>
<dbReference type="PANTHER" id="PTHR11941">
    <property type="entry name" value="ENOYL-COA HYDRATASE-RELATED"/>
    <property type="match status" value="1"/>
</dbReference>
<dbReference type="SUPFAM" id="SSF52096">
    <property type="entry name" value="ClpP/crotonase"/>
    <property type="match status" value="1"/>
</dbReference>
<dbReference type="AlphaFoldDB" id="R1GPP0"/>
<dbReference type="RefSeq" id="WP_005908042.1">
    <property type="nucleotide sequence ID" value="NZ_AQGQ01000184.1"/>
</dbReference>
<gene>
    <name evidence="4" type="ORF">G113_18304</name>
</gene>
<dbReference type="Pfam" id="PF00378">
    <property type="entry name" value="ECH_1"/>
    <property type="match status" value="1"/>
</dbReference>
<evidence type="ECO:0000256" key="3">
    <source>
        <dbReference type="RuleBase" id="RU003707"/>
    </source>
</evidence>
<dbReference type="InterPro" id="IPR001753">
    <property type="entry name" value="Enoyl-CoA_hydra/iso"/>
</dbReference>
<dbReference type="InterPro" id="IPR014748">
    <property type="entry name" value="Enoyl-CoA_hydra_C"/>
</dbReference>
<evidence type="ECO:0000256" key="1">
    <source>
        <dbReference type="ARBA" id="ARBA00005254"/>
    </source>
</evidence>
<dbReference type="Gene3D" id="3.90.226.10">
    <property type="entry name" value="2-enoyl-CoA Hydratase, Chain A, domain 1"/>
    <property type="match status" value="1"/>
</dbReference>
<comment type="similarity">
    <text evidence="1 3">Belongs to the enoyl-CoA hydratase/isomerase family.</text>
</comment>
<evidence type="ECO:0000313" key="4">
    <source>
        <dbReference type="EMBL" id="EOD53680.1"/>
    </source>
</evidence>
<dbReference type="Gene3D" id="1.10.12.10">
    <property type="entry name" value="Lyase 2-enoyl-coa Hydratase, Chain A, domain 2"/>
    <property type="match status" value="1"/>
</dbReference>
<protein>
    <submittedName>
        <fullName evidence="4">Enoyl-CoA hydratase</fullName>
        <ecNumber evidence="4">4.2.1.17</ecNumber>
    </submittedName>
</protein>
<dbReference type="FunFam" id="3.90.226.10:FF:000009">
    <property type="entry name" value="Carnitinyl-CoA dehydratase"/>
    <property type="match status" value="1"/>
</dbReference>
<dbReference type="NCBIfam" id="NF006566">
    <property type="entry name" value="PRK09076.1"/>
    <property type="match status" value="1"/>
</dbReference>
<dbReference type="GO" id="GO:0006635">
    <property type="term" value="P:fatty acid beta-oxidation"/>
    <property type="evidence" value="ECO:0007669"/>
    <property type="project" value="TreeGrafter"/>
</dbReference>
<dbReference type="CDD" id="cd06558">
    <property type="entry name" value="crotonase-like"/>
    <property type="match status" value="1"/>
</dbReference>
<dbReference type="EMBL" id="AQGQ01000184">
    <property type="protein sequence ID" value="EOD53680.1"/>
    <property type="molecule type" value="Genomic_DNA"/>
</dbReference>
<name>R1GPP0_9GAMM</name>
<proteinExistence type="inferred from homology"/>
<dbReference type="PROSITE" id="PS00166">
    <property type="entry name" value="ENOYL_COA_HYDRATASE"/>
    <property type="match status" value="1"/>
</dbReference>
<dbReference type="InterPro" id="IPR029045">
    <property type="entry name" value="ClpP/crotonase-like_dom_sf"/>
</dbReference>
<dbReference type="OrthoDB" id="9807606at2"/>
<dbReference type="PANTHER" id="PTHR11941:SF141">
    <property type="entry name" value="ENOYL-COA HYDRATASE_ISOMERASE-RELATED"/>
    <property type="match status" value="1"/>
</dbReference>
<evidence type="ECO:0000313" key="5">
    <source>
        <dbReference type="Proteomes" id="UP000013526"/>
    </source>
</evidence>